<gene>
    <name evidence="2" type="ORF">HGA03_08440</name>
</gene>
<organism evidence="2 3">
    <name type="scientific">Cellulomonas denverensis</name>
    <dbReference type="NCBI Taxonomy" id="264297"/>
    <lineage>
        <taxon>Bacteria</taxon>
        <taxon>Bacillati</taxon>
        <taxon>Actinomycetota</taxon>
        <taxon>Actinomycetes</taxon>
        <taxon>Micrococcales</taxon>
        <taxon>Cellulomonadaceae</taxon>
        <taxon>Cellulomonas</taxon>
    </lineage>
</organism>
<keyword evidence="3" id="KW-1185">Reference proteome</keyword>
<sequence length="59" mass="6414">MGDDQSAPTEARAVMDLLAEHVPLTLLADLATAEPRSGEILRTEGLPEDEWWAEGEHTA</sequence>
<feature type="region of interest" description="Disordered" evidence="1">
    <location>
        <begin position="36"/>
        <end position="59"/>
    </location>
</feature>
<name>A0A7X6KVE0_9CELL</name>
<accession>A0A7X6KVE0</accession>
<comment type="caution">
    <text evidence="2">The sequence shown here is derived from an EMBL/GenBank/DDBJ whole genome shotgun (WGS) entry which is preliminary data.</text>
</comment>
<dbReference type="AlphaFoldDB" id="A0A7X6KVE0"/>
<evidence type="ECO:0000313" key="3">
    <source>
        <dbReference type="Proteomes" id="UP000581206"/>
    </source>
</evidence>
<evidence type="ECO:0000256" key="1">
    <source>
        <dbReference type="SAM" id="MobiDB-lite"/>
    </source>
</evidence>
<dbReference type="Proteomes" id="UP000581206">
    <property type="component" value="Unassembled WGS sequence"/>
</dbReference>
<evidence type="ECO:0000313" key="2">
    <source>
        <dbReference type="EMBL" id="NKY22693.1"/>
    </source>
</evidence>
<reference evidence="2 3" key="1">
    <citation type="submission" date="2020-04" db="EMBL/GenBank/DDBJ databases">
        <title>MicrobeNet Type strains.</title>
        <authorList>
            <person name="Nicholson A.C."/>
        </authorList>
    </citation>
    <scope>NUCLEOTIDE SEQUENCE [LARGE SCALE GENOMIC DNA]</scope>
    <source>
        <strain evidence="2 3">ATCC BAA-788</strain>
    </source>
</reference>
<protein>
    <submittedName>
        <fullName evidence="2">Uncharacterized protein</fullName>
    </submittedName>
</protein>
<proteinExistence type="predicted"/>
<dbReference type="RefSeq" id="WP_168629802.1">
    <property type="nucleotide sequence ID" value="NZ_BONL01000004.1"/>
</dbReference>
<dbReference type="EMBL" id="JAAXOX010000003">
    <property type="protein sequence ID" value="NKY22693.1"/>
    <property type="molecule type" value="Genomic_DNA"/>
</dbReference>